<keyword evidence="4" id="KW-0238">DNA-binding</keyword>
<evidence type="ECO:0000256" key="3">
    <source>
        <dbReference type="ARBA" id="ARBA00022840"/>
    </source>
</evidence>
<accession>A0ABR4NLH3</accession>
<dbReference type="SUPFAM" id="SSF48334">
    <property type="entry name" value="DNA repair protein MutS, domain III"/>
    <property type="match status" value="1"/>
</dbReference>
<dbReference type="PANTHER" id="PTHR11361">
    <property type="entry name" value="DNA MISMATCH REPAIR PROTEIN MUTS FAMILY MEMBER"/>
    <property type="match status" value="1"/>
</dbReference>
<dbReference type="PIRSF" id="PIRSF005813">
    <property type="entry name" value="MSH2"/>
    <property type="match status" value="1"/>
</dbReference>
<dbReference type="SMART" id="SM00534">
    <property type="entry name" value="MUTSac"/>
    <property type="match status" value="1"/>
</dbReference>
<keyword evidence="2" id="KW-0547">Nucleotide-binding</keyword>
<dbReference type="InterPro" id="IPR045076">
    <property type="entry name" value="MutS"/>
</dbReference>
<dbReference type="Gene3D" id="1.10.1420.10">
    <property type="match status" value="2"/>
</dbReference>
<evidence type="ECO:0000256" key="2">
    <source>
        <dbReference type="ARBA" id="ARBA00022741"/>
    </source>
</evidence>
<organism evidence="6 7">
    <name type="scientific">Polyrhizophydium stewartii</name>
    <dbReference type="NCBI Taxonomy" id="2732419"/>
    <lineage>
        <taxon>Eukaryota</taxon>
        <taxon>Fungi</taxon>
        <taxon>Fungi incertae sedis</taxon>
        <taxon>Chytridiomycota</taxon>
        <taxon>Chytridiomycota incertae sedis</taxon>
        <taxon>Chytridiomycetes</taxon>
        <taxon>Rhizophydiales</taxon>
        <taxon>Rhizophydiales incertae sedis</taxon>
        <taxon>Polyrhizophydium</taxon>
    </lineage>
</organism>
<dbReference type="SUPFAM" id="SSF52540">
    <property type="entry name" value="P-loop containing nucleoside triphosphate hydrolases"/>
    <property type="match status" value="1"/>
</dbReference>
<dbReference type="Proteomes" id="UP001527925">
    <property type="component" value="Unassembled WGS sequence"/>
</dbReference>
<dbReference type="PROSITE" id="PS00486">
    <property type="entry name" value="DNA_MISMATCH_REPAIR_2"/>
    <property type="match status" value="1"/>
</dbReference>
<dbReference type="SMART" id="SM00533">
    <property type="entry name" value="MUTSd"/>
    <property type="match status" value="1"/>
</dbReference>
<evidence type="ECO:0000313" key="6">
    <source>
        <dbReference type="EMBL" id="KAL2920372.1"/>
    </source>
</evidence>
<comment type="caution">
    <text evidence="6">The sequence shown here is derived from an EMBL/GenBank/DDBJ whole genome shotgun (WGS) entry which is preliminary data.</text>
</comment>
<keyword evidence="7" id="KW-1185">Reference proteome</keyword>
<gene>
    <name evidence="6" type="ORF">HK105_200445</name>
</gene>
<dbReference type="Gene3D" id="3.40.50.300">
    <property type="entry name" value="P-loop containing nucleotide triphosphate hydrolases"/>
    <property type="match status" value="1"/>
</dbReference>
<dbReference type="InterPro" id="IPR000432">
    <property type="entry name" value="DNA_mismatch_repair_MutS_C"/>
</dbReference>
<reference evidence="6 7" key="1">
    <citation type="submission" date="2023-09" db="EMBL/GenBank/DDBJ databases">
        <title>Pangenome analysis of Batrachochytrium dendrobatidis and related Chytrids.</title>
        <authorList>
            <person name="Yacoub M.N."/>
            <person name="Stajich J.E."/>
            <person name="James T.Y."/>
        </authorList>
    </citation>
    <scope>NUCLEOTIDE SEQUENCE [LARGE SCALE GENOMIC DNA]</scope>
    <source>
        <strain evidence="6 7">JEL0888</strain>
    </source>
</reference>
<evidence type="ECO:0000313" key="7">
    <source>
        <dbReference type="Proteomes" id="UP001527925"/>
    </source>
</evidence>
<sequence length="561" mass="60604">MPRLLSSMRFKLVLLDWQSLHQFMFHAVCVAACIRSQCGASGLEIAASTIESVPVALFQQLSQHINDVIDFDESKLAVRLVVKPDVDETLDSLKSTYNQLEEILSGVAAQVAPTLPAGIASSLNVVYFPQLGYLIAIRHPDGDLAAMCNDEDISGMKFQFSTSSVAYYKSESMFELDRELGDIHSDIVDRELEIMQQLREVVLQNAEQLFHTARVLTKLECLLALAEAAARFNYVCPTMTEEPIVHIEQGRHPLQELCVETFIANDTHLGCEGCGHGIETVAAASSADAAGTAALDTTAADETGQACPRAMLLTGANFSGKSVYLHQVALITIMAHAGSFVPAASATIGLTDRVLTRIQSDDSVSARKSTFLIDLHQAAAAMHNSSPRSLVVLDEFGKGTTSSDGIGLFCAVLESFVNRGASCPRVIAATHFHEILAHDLLRVPHGSVGLSHMRIIESPSREGTDAVSFLYELAPGRSMQSLGVHCARIAGLPDCINDRAKQVAECVMAGRRIPVVPDERDAARQHAADEIAQVLAECDLAAADLDAALWGPIRRFEPLFE</sequence>
<comment type="similarity">
    <text evidence="1">Belongs to the DNA mismatch repair MutS family.</text>
</comment>
<dbReference type="EMBL" id="JADGIZ020000001">
    <property type="protein sequence ID" value="KAL2920372.1"/>
    <property type="molecule type" value="Genomic_DNA"/>
</dbReference>
<evidence type="ECO:0000259" key="5">
    <source>
        <dbReference type="PROSITE" id="PS00486"/>
    </source>
</evidence>
<proteinExistence type="inferred from homology"/>
<keyword evidence="3" id="KW-0067">ATP-binding</keyword>
<dbReference type="Pfam" id="PF00488">
    <property type="entry name" value="MutS_V"/>
    <property type="match status" value="1"/>
</dbReference>
<evidence type="ECO:0000256" key="4">
    <source>
        <dbReference type="ARBA" id="ARBA00023125"/>
    </source>
</evidence>
<feature type="domain" description="DNA mismatch repair proteins mutS family" evidence="5">
    <location>
        <begin position="389"/>
        <end position="405"/>
    </location>
</feature>
<dbReference type="InterPro" id="IPR027417">
    <property type="entry name" value="P-loop_NTPase"/>
</dbReference>
<dbReference type="InterPro" id="IPR007696">
    <property type="entry name" value="DNA_mismatch_repair_MutS_core"/>
</dbReference>
<dbReference type="InterPro" id="IPR036187">
    <property type="entry name" value="DNA_mismatch_repair_MutS_sf"/>
</dbReference>
<dbReference type="PANTHER" id="PTHR11361:SF20">
    <property type="entry name" value="MUTS PROTEIN HOMOLOG 5"/>
    <property type="match status" value="1"/>
</dbReference>
<evidence type="ECO:0000256" key="1">
    <source>
        <dbReference type="ARBA" id="ARBA00006271"/>
    </source>
</evidence>
<dbReference type="InterPro" id="IPR011184">
    <property type="entry name" value="DNA_mismatch_repair_Msh2"/>
</dbReference>
<name>A0ABR4NLH3_9FUNG</name>
<protein>
    <recommendedName>
        <fullName evidence="5">DNA mismatch repair proteins mutS family domain-containing protein</fullName>
    </recommendedName>
</protein>